<sequence>MAHLDWSHYPVNELKLVYSTLHAQLTLEPELMDSELMSDLQTHLQQAAKAAGVDASTHSQWAAWLNDR</sequence>
<dbReference type="EMBL" id="CP011367">
    <property type="protein sequence ID" value="AKJ94123.1"/>
    <property type="molecule type" value="Genomic_DNA"/>
</dbReference>
<keyword evidence="2" id="KW-1185">Reference proteome</keyword>
<dbReference type="RefSeq" id="WP_047250624.1">
    <property type="nucleotide sequence ID" value="NZ_CP011367.1"/>
</dbReference>
<dbReference type="Proteomes" id="UP000064201">
    <property type="component" value="Chromosome"/>
</dbReference>
<dbReference type="KEGG" id="tvr:TVD_01500"/>
<proteinExistence type="predicted"/>
<name>A0A0G3FYY2_9GAMM</name>
<reference evidence="1 2" key="1">
    <citation type="submission" date="2015-04" db="EMBL/GenBank/DDBJ databases">
        <title>Complete Sequence for the Genome of the Thioalkalivibrio versutus D301.</title>
        <authorList>
            <person name="Mu T."/>
            <person name="Zhou J."/>
            <person name="Xu X."/>
        </authorList>
    </citation>
    <scope>NUCLEOTIDE SEQUENCE [LARGE SCALE GENOMIC DNA]</scope>
    <source>
        <strain evidence="1 2">D301</strain>
    </source>
</reference>
<organism evidence="1 2">
    <name type="scientific">Thioalkalivibrio versutus</name>
    <dbReference type="NCBI Taxonomy" id="106634"/>
    <lineage>
        <taxon>Bacteria</taxon>
        <taxon>Pseudomonadati</taxon>
        <taxon>Pseudomonadota</taxon>
        <taxon>Gammaproteobacteria</taxon>
        <taxon>Chromatiales</taxon>
        <taxon>Ectothiorhodospiraceae</taxon>
        <taxon>Thioalkalivibrio</taxon>
    </lineage>
</organism>
<evidence type="ECO:0000313" key="1">
    <source>
        <dbReference type="EMBL" id="AKJ94123.1"/>
    </source>
</evidence>
<accession>A0A0G3FYY2</accession>
<dbReference type="PATRIC" id="fig|106634.4.peg.306"/>
<protein>
    <submittedName>
        <fullName evidence="1">Uncharacterized protein</fullName>
    </submittedName>
</protein>
<evidence type="ECO:0000313" key="2">
    <source>
        <dbReference type="Proteomes" id="UP000064201"/>
    </source>
</evidence>
<dbReference type="OrthoDB" id="5796661at2"/>
<gene>
    <name evidence="1" type="ORF">TVD_01500</name>
</gene>
<dbReference type="AlphaFoldDB" id="A0A0G3FYY2"/>